<reference evidence="2 3" key="1">
    <citation type="submission" date="2024-04" db="EMBL/GenBank/DDBJ databases">
        <title>WGS of bacteria from Torrens River.</title>
        <authorList>
            <person name="Wyrsch E.R."/>
            <person name="Drigo B."/>
        </authorList>
    </citation>
    <scope>NUCLEOTIDE SEQUENCE [LARGE SCALE GENOMIC DNA]</scope>
    <source>
        <strain evidence="2 3">TWI391</strain>
    </source>
</reference>
<name>A0ABV0BT86_9SPHI</name>
<dbReference type="InterPro" id="IPR008928">
    <property type="entry name" value="6-hairpin_glycosidase_sf"/>
</dbReference>
<dbReference type="SUPFAM" id="SSF48208">
    <property type="entry name" value="Six-hairpin glycosidases"/>
    <property type="match status" value="1"/>
</dbReference>
<dbReference type="InterPro" id="IPR012341">
    <property type="entry name" value="6hp_glycosidase-like_sf"/>
</dbReference>
<feature type="domain" description="Glycosyl hydrolase family 95 catalytic" evidence="1">
    <location>
        <begin position="270"/>
        <end position="596"/>
    </location>
</feature>
<evidence type="ECO:0000259" key="1">
    <source>
        <dbReference type="Pfam" id="PF22124"/>
    </source>
</evidence>
<dbReference type="PANTHER" id="PTHR31084:SF0">
    <property type="entry name" value="ALPHA-L-FUCOSIDASE 2"/>
    <property type="match status" value="1"/>
</dbReference>
<dbReference type="Pfam" id="PF22124">
    <property type="entry name" value="Glyco_hydro_95_cat"/>
    <property type="match status" value="1"/>
</dbReference>
<evidence type="ECO:0000313" key="2">
    <source>
        <dbReference type="EMBL" id="MEN5377413.1"/>
    </source>
</evidence>
<dbReference type="Gene3D" id="1.50.10.10">
    <property type="match status" value="1"/>
</dbReference>
<sequence length="716" mass="82455">MRNLYIFFISILCVICRAQGQDKPIFHIPQLGKSIYEGVFTGNGLLGTMTYLKSSQAVRIDIGRTDIYDHREKNREKLFNKARLSLGHFSINLDVNIDSIGGDIFIQQAYSQTNIKTSDGMLRIKTTTLSDDNIILIEVIKKDYHGNYSFDWCPDSAISPRMKFDYTQKPTYYTRNPEGKSGTSKGFSFYNQELLAGGGYATVYKKMLGMDNDVYVVSVGYNQVNKSYLKETIDYVDHFDSKDIIIALEKHQNWWRNYYSASSLSLPDKIYQRFYDMQLYKLASATRTNKPAIDLQGPWTSVTPWPAYWMNLNMQLTYSPVFTSNHLDIANSLIQMIDQNVSNLRENVPVAYRYNSIAIGRSSASDLWSPVLLEKGVSISDASDGEKELGNLLWLLHSYYSYYRYGMQEEVYDRLFPLLKEAVNYYLHLLEKNESGKYHIAVKTYSPEYKYGYAYDTNYDLAILRWGLRSLIELDDEKNSKDPLYDRWLDVLENLIDFPQGINGYLIAKDVPYGESHRHYSHLMMIYPFYEINWDQKENRVLIERSIKYWQSKNQFLQGYSFTGAASMYAMMGRGDDALASLDNLLKSYIKKNTLYAESGPVIETPLAAMTSIQELCLQYWNGKLRIFPAVPTAWKDISFKRFLTDGAFLVSAKRKNGITQTLEIESQHTGTIRVESGILTPMIVIKGKGKYEIDLDGIIVFTLNKGSRAVVYEKK</sequence>
<accession>A0ABV0BT86</accession>
<dbReference type="PANTHER" id="PTHR31084">
    <property type="entry name" value="ALPHA-L-FUCOSIDASE 2"/>
    <property type="match status" value="1"/>
</dbReference>
<organism evidence="2 3">
    <name type="scientific">Sphingobacterium kitahiroshimense</name>
    <dbReference type="NCBI Taxonomy" id="470446"/>
    <lineage>
        <taxon>Bacteria</taxon>
        <taxon>Pseudomonadati</taxon>
        <taxon>Bacteroidota</taxon>
        <taxon>Sphingobacteriia</taxon>
        <taxon>Sphingobacteriales</taxon>
        <taxon>Sphingobacteriaceae</taxon>
        <taxon>Sphingobacterium</taxon>
    </lineage>
</organism>
<comment type="caution">
    <text evidence="2">The sequence shown here is derived from an EMBL/GenBank/DDBJ whole genome shotgun (WGS) entry which is preliminary data.</text>
</comment>
<proteinExistence type="predicted"/>
<gene>
    <name evidence="2" type="ORF">ABE541_09090</name>
</gene>
<protein>
    <submittedName>
        <fullName evidence="2">Glycoside hydrolase family 95-like protein</fullName>
    </submittedName>
</protein>
<dbReference type="RefSeq" id="WP_346581138.1">
    <property type="nucleotide sequence ID" value="NZ_JBDJLH010000004.1"/>
</dbReference>
<dbReference type="Proteomes" id="UP001409291">
    <property type="component" value="Unassembled WGS sequence"/>
</dbReference>
<keyword evidence="3" id="KW-1185">Reference proteome</keyword>
<dbReference type="InterPro" id="IPR054363">
    <property type="entry name" value="GH95_cat"/>
</dbReference>
<dbReference type="EMBL" id="JBDJNQ010000003">
    <property type="protein sequence ID" value="MEN5377413.1"/>
    <property type="molecule type" value="Genomic_DNA"/>
</dbReference>
<evidence type="ECO:0000313" key="3">
    <source>
        <dbReference type="Proteomes" id="UP001409291"/>
    </source>
</evidence>